<proteinExistence type="predicted"/>
<gene>
    <name evidence="2" type="ORF">K1X13_06485</name>
</gene>
<evidence type="ECO:0000313" key="3">
    <source>
        <dbReference type="Proteomes" id="UP000754710"/>
    </source>
</evidence>
<dbReference type="EMBL" id="JAIEZQ010000001">
    <property type="protein sequence ID" value="MBY9074461.1"/>
    <property type="molecule type" value="Genomic_DNA"/>
</dbReference>
<name>A0ABS7RHE1_9ACTN</name>
<dbReference type="SUPFAM" id="SSF52218">
    <property type="entry name" value="Flavoproteins"/>
    <property type="match status" value="1"/>
</dbReference>
<dbReference type="InterPro" id="IPR029039">
    <property type="entry name" value="Flavoprotein-like_sf"/>
</dbReference>
<accession>A0ABS7RHE1</accession>
<keyword evidence="3" id="KW-1185">Reference proteome</keyword>
<dbReference type="RefSeq" id="WP_221024134.1">
    <property type="nucleotide sequence ID" value="NZ_JAIEZQ010000001.1"/>
</dbReference>
<comment type="caution">
    <text evidence="2">The sequence shown here is derived from an EMBL/GenBank/DDBJ whole genome shotgun (WGS) entry which is preliminary data.</text>
</comment>
<dbReference type="PROSITE" id="PS00201">
    <property type="entry name" value="FLAVODOXIN"/>
    <property type="match status" value="1"/>
</dbReference>
<reference evidence="2 3" key="1">
    <citation type="submission" date="2021-08" db="EMBL/GenBank/DDBJ databases">
        <title>Nocardioides bacterium WL0053 sp. nov., isolated from the sediment.</title>
        <authorList>
            <person name="Wang L."/>
            <person name="Zhang D."/>
            <person name="Zhang A."/>
        </authorList>
    </citation>
    <scope>NUCLEOTIDE SEQUENCE [LARGE SCALE GENOMIC DNA]</scope>
    <source>
        <strain evidence="2 3">WL0053</strain>
    </source>
</reference>
<evidence type="ECO:0000313" key="2">
    <source>
        <dbReference type="EMBL" id="MBY9074461.1"/>
    </source>
</evidence>
<feature type="domain" description="Flavodoxin-like" evidence="1">
    <location>
        <begin position="3"/>
        <end position="163"/>
    </location>
</feature>
<organism evidence="2 3">
    <name type="scientific">Nocardioides jiangsuensis</name>
    <dbReference type="NCBI Taxonomy" id="2866161"/>
    <lineage>
        <taxon>Bacteria</taxon>
        <taxon>Bacillati</taxon>
        <taxon>Actinomycetota</taxon>
        <taxon>Actinomycetes</taxon>
        <taxon>Propionibacteriales</taxon>
        <taxon>Nocardioidaceae</taxon>
        <taxon>Nocardioides</taxon>
    </lineage>
</organism>
<dbReference type="InterPro" id="IPR008254">
    <property type="entry name" value="Flavodoxin/NO_synth"/>
</dbReference>
<evidence type="ECO:0000259" key="1">
    <source>
        <dbReference type="PROSITE" id="PS50902"/>
    </source>
</evidence>
<protein>
    <submittedName>
        <fullName evidence="2">Flavodoxin domain-containing protein</fullName>
    </submittedName>
</protein>
<dbReference type="Gene3D" id="3.40.50.360">
    <property type="match status" value="1"/>
</dbReference>
<dbReference type="PROSITE" id="PS50902">
    <property type="entry name" value="FLAVODOXIN_LIKE"/>
    <property type="match status" value="1"/>
</dbReference>
<dbReference type="Proteomes" id="UP000754710">
    <property type="component" value="Unassembled WGS sequence"/>
</dbReference>
<dbReference type="Pfam" id="PF00258">
    <property type="entry name" value="Flavodoxin_1"/>
    <property type="match status" value="1"/>
</dbReference>
<sequence>MKALVVYESMFGNTEEVARAVADGLRERLEVEVVEVGDAPASLPAPLDLVVVGGPTHAFSMTRQNTREDAVRQGATHPAGTGIRDWIDHLEAGRHTEYVATFDTRVTKVRHLPGSAAKSATKALRRHGFKSGAGTASFYVADVDGPLVDGELERARAWGGQLAAEAQARAGASA</sequence>
<dbReference type="InterPro" id="IPR001226">
    <property type="entry name" value="Flavodoxin_CS"/>
</dbReference>